<organism evidence="1 2">
    <name type="scientific">Mesorhizobium huakuii</name>
    <dbReference type="NCBI Taxonomy" id="28104"/>
    <lineage>
        <taxon>Bacteria</taxon>
        <taxon>Pseudomonadati</taxon>
        <taxon>Pseudomonadota</taxon>
        <taxon>Alphaproteobacteria</taxon>
        <taxon>Hyphomicrobiales</taxon>
        <taxon>Phyllobacteriaceae</taxon>
        <taxon>Mesorhizobium</taxon>
    </lineage>
</organism>
<sequence>MPAVVVRKFLVQVEEIFHEGGPPAARPPKRGAIVAVIANPFAGRYVEEIIGFMEDLKPLGLEMARRLIDAMGDGVAAVEGYGKGAIVGAAGELEHGALWHNPGGYAMRELLGDAKAIVPSTKKVGGPGTRIDIPITHINASYVRSHFDAIEIGVGDAPRSDEMAVILAMTIGARVHARVGGLAAADIKGEDGLR</sequence>
<dbReference type="InterPro" id="IPR035936">
    <property type="entry name" value="BB2672"/>
</dbReference>
<dbReference type="AlphaFoldDB" id="A0A7G6SWR2"/>
<reference evidence="2" key="1">
    <citation type="journal article" date="2020" name="Mol. Plant Microbe">
        <title>Rhizobial microsymbionts of the narrowly endemic Oxytropis species growing in Kamchatka are characterized by significant genetic diversity and possess a set of genes that are associated with T3SS and T6SS secretion systems and can affect the development of symbiosis.</title>
        <authorList>
            <person name="Safronova V."/>
            <person name="Guro P."/>
            <person name="Sazanova A."/>
            <person name="Kuznetsova I."/>
            <person name="Belimov A."/>
            <person name="Yakubov V."/>
            <person name="Chirak E."/>
            <person name="Afonin A."/>
            <person name="Gogolev Y."/>
            <person name="Andronov E."/>
            <person name="Tikhonovich I."/>
        </authorList>
    </citation>
    <scope>NUCLEOTIDE SEQUENCE [LARGE SCALE GENOMIC DNA]</scope>
    <source>
        <strain evidence="2">583</strain>
    </source>
</reference>
<dbReference type="InterPro" id="IPR009569">
    <property type="entry name" value="AA_synth_put"/>
</dbReference>
<dbReference type="RefSeq" id="WP_183456886.1">
    <property type="nucleotide sequence ID" value="NZ_CP050296.1"/>
</dbReference>
<dbReference type="Proteomes" id="UP000515465">
    <property type="component" value="Chromosome"/>
</dbReference>
<gene>
    <name evidence="1" type="ORF">HB778_21905</name>
</gene>
<proteinExistence type="predicted"/>
<evidence type="ECO:0000313" key="1">
    <source>
        <dbReference type="EMBL" id="QND58944.1"/>
    </source>
</evidence>
<evidence type="ECO:0000313" key="2">
    <source>
        <dbReference type="Proteomes" id="UP000515465"/>
    </source>
</evidence>
<dbReference type="Pfam" id="PF06684">
    <property type="entry name" value="AA_synth"/>
    <property type="match status" value="1"/>
</dbReference>
<dbReference type="SUPFAM" id="SSF160519">
    <property type="entry name" value="BB2672-like"/>
    <property type="match status" value="1"/>
</dbReference>
<accession>A0A7G6SWR2</accession>
<dbReference type="Gene3D" id="3.30.1330.110">
    <property type="entry name" value="BB2672"/>
    <property type="match status" value="1"/>
</dbReference>
<protein>
    <submittedName>
        <fullName evidence="1">Amino acid synthesis family protein</fullName>
    </submittedName>
</protein>
<dbReference type="EMBL" id="CP050296">
    <property type="protein sequence ID" value="QND58944.1"/>
    <property type="molecule type" value="Genomic_DNA"/>
</dbReference>
<name>A0A7G6SWR2_9HYPH</name>